<name>L0JXU2_9EURY</name>
<reference evidence="2 3" key="1">
    <citation type="submission" date="2012-11" db="EMBL/GenBank/DDBJ databases">
        <title>FINISHED of Natronococcus occultus SP4, DSM 3396.</title>
        <authorList>
            <consortium name="DOE Joint Genome Institute"/>
            <person name="Eisen J."/>
            <person name="Huntemann M."/>
            <person name="Wei C.-L."/>
            <person name="Han J."/>
            <person name="Detter J.C."/>
            <person name="Han C."/>
            <person name="Tapia R."/>
            <person name="Chen A."/>
            <person name="Kyrpides N."/>
            <person name="Mavromatis K."/>
            <person name="Markowitz V."/>
            <person name="Szeto E."/>
            <person name="Ivanova N."/>
            <person name="Mikhailova N."/>
            <person name="Ovchinnikova G."/>
            <person name="Pagani I."/>
            <person name="Pati A."/>
            <person name="Goodwin L."/>
            <person name="Nordberg H.P."/>
            <person name="Cantor M.N."/>
            <person name="Hua S.X."/>
            <person name="Woyke T."/>
            <person name="Eisen J."/>
            <person name="Klenk H.-P."/>
            <person name="Klenk H.-P."/>
        </authorList>
    </citation>
    <scope>NUCLEOTIDE SEQUENCE [LARGE SCALE GENOMIC DNA]</scope>
    <source>
        <strain evidence="2 3">SP4</strain>
    </source>
</reference>
<sequence>MTLEDNIRELEQRLGMSRSEEVEETGRTVARLQD</sequence>
<dbReference type="eggNOG" id="arCOG08105">
    <property type="taxonomic scope" value="Archaea"/>
</dbReference>
<feature type="compositionally biased region" description="Basic and acidic residues" evidence="1">
    <location>
        <begin position="1"/>
        <end position="26"/>
    </location>
</feature>
<evidence type="ECO:0000313" key="3">
    <source>
        <dbReference type="Proteomes" id="UP000010878"/>
    </source>
</evidence>
<organism evidence="2 3">
    <name type="scientific">Natronococcus occultus SP4</name>
    <dbReference type="NCBI Taxonomy" id="694430"/>
    <lineage>
        <taxon>Archaea</taxon>
        <taxon>Methanobacteriati</taxon>
        <taxon>Methanobacteriota</taxon>
        <taxon>Stenosarchaea group</taxon>
        <taxon>Halobacteria</taxon>
        <taxon>Halobacteriales</taxon>
        <taxon>Natrialbaceae</taxon>
        <taxon>Natronococcus</taxon>
    </lineage>
</organism>
<evidence type="ECO:0000256" key="1">
    <source>
        <dbReference type="SAM" id="MobiDB-lite"/>
    </source>
</evidence>
<feature type="region of interest" description="Disordered" evidence="1">
    <location>
        <begin position="1"/>
        <end position="34"/>
    </location>
</feature>
<dbReference type="EMBL" id="CP003929">
    <property type="protein sequence ID" value="AGB36924.1"/>
    <property type="molecule type" value="Genomic_DNA"/>
</dbReference>
<gene>
    <name evidence="2" type="ORF">Natoc_1084</name>
</gene>
<dbReference type="AlphaFoldDB" id="L0JXU2"/>
<proteinExistence type="predicted"/>
<accession>L0JXU2</accession>
<dbReference type="KEGG" id="nou:Natoc_1084"/>
<evidence type="ECO:0000313" key="2">
    <source>
        <dbReference type="EMBL" id="AGB36924.1"/>
    </source>
</evidence>
<keyword evidence="3" id="KW-1185">Reference proteome</keyword>
<dbReference type="Proteomes" id="UP000010878">
    <property type="component" value="Chromosome"/>
</dbReference>
<dbReference type="HOGENOM" id="CLU_220700_0_0_2"/>
<protein>
    <submittedName>
        <fullName evidence="2">Uncharacterized protein</fullName>
    </submittedName>
</protein>